<dbReference type="GO" id="GO:0050853">
    <property type="term" value="P:B cell receptor signaling pathway"/>
    <property type="evidence" value="ECO:0000318"/>
    <property type="project" value="GO_Central"/>
</dbReference>
<feature type="domain" description="SH2" evidence="30">
    <location>
        <begin position="638"/>
        <end position="736"/>
    </location>
</feature>
<organism evidence="34 35">
    <name type="scientific">Ornithorhynchus anatinus</name>
    <name type="common">Duckbill platypus</name>
    <dbReference type="NCBI Taxonomy" id="9258"/>
    <lineage>
        <taxon>Eukaryota</taxon>
        <taxon>Metazoa</taxon>
        <taxon>Chordata</taxon>
        <taxon>Craniata</taxon>
        <taxon>Vertebrata</taxon>
        <taxon>Euteleostomi</taxon>
        <taxon>Mammalia</taxon>
        <taxon>Monotremata</taxon>
        <taxon>Ornithorhynchidae</taxon>
        <taxon>Ornithorhynchus</taxon>
    </lineage>
</organism>
<dbReference type="InterPro" id="IPR011993">
    <property type="entry name" value="PH-like_dom_sf"/>
</dbReference>
<evidence type="ECO:0000256" key="27">
    <source>
        <dbReference type="RuleBase" id="RU362096"/>
    </source>
</evidence>
<dbReference type="InterPro" id="IPR000719">
    <property type="entry name" value="Prot_kinase_dom"/>
</dbReference>
<evidence type="ECO:0000256" key="6">
    <source>
        <dbReference type="ARBA" id="ARBA00022490"/>
    </source>
</evidence>
<dbReference type="Pfam" id="PF00779">
    <property type="entry name" value="BTK"/>
    <property type="match status" value="1"/>
</dbReference>
<protein>
    <recommendedName>
        <fullName evidence="27">Tyrosine-protein kinase</fullName>
        <ecNumber evidence="27">2.7.10.2</ecNumber>
    </recommendedName>
</protein>
<evidence type="ECO:0000256" key="13">
    <source>
        <dbReference type="ARBA" id="ARBA00022833"/>
    </source>
</evidence>
<keyword evidence="11 25" id="KW-0863">Zinc-finger</keyword>
<keyword evidence="16 23" id="KW-0727">SH2 domain</keyword>
<evidence type="ECO:0000256" key="4">
    <source>
        <dbReference type="ARBA" id="ARBA00022443"/>
    </source>
</evidence>
<evidence type="ECO:0000259" key="31">
    <source>
        <dbReference type="PROSITE" id="PS50002"/>
    </source>
</evidence>
<dbReference type="Pfam" id="PF07714">
    <property type="entry name" value="PK_Tyr_Ser-Thr"/>
    <property type="match status" value="1"/>
</dbReference>
<keyword evidence="19" id="KW-0472">Membrane</keyword>
<dbReference type="GO" id="GO:0050852">
    <property type="term" value="P:T cell receptor signaling pathway"/>
    <property type="evidence" value="ECO:0000318"/>
    <property type="project" value="GO_Central"/>
</dbReference>
<dbReference type="AlphaFoldDB" id="F6WYI4"/>
<gene>
    <name evidence="34" type="primary">TEC</name>
</gene>
<dbReference type="GeneTree" id="ENSGT00940000155951"/>
<keyword evidence="4 24" id="KW-0728">SH3 domain</keyword>
<dbReference type="Gene3D" id="2.30.30.40">
    <property type="entry name" value="SH3 Domains"/>
    <property type="match status" value="1"/>
</dbReference>
<reference evidence="34 35" key="1">
    <citation type="journal article" date="2008" name="Nature">
        <title>Genome analysis of the platypus reveals unique signatures of evolution.</title>
        <authorList>
            <person name="Warren W.C."/>
            <person name="Hillier L.W."/>
            <person name="Marshall Graves J.A."/>
            <person name="Birney E."/>
            <person name="Ponting C.P."/>
            <person name="Grutzner F."/>
            <person name="Belov K."/>
            <person name="Miller W."/>
            <person name="Clarke L."/>
            <person name="Chinwalla A.T."/>
            <person name="Yang S.P."/>
            <person name="Heger A."/>
            <person name="Locke D.P."/>
            <person name="Miethke P."/>
            <person name="Waters P.D."/>
            <person name="Veyrunes F."/>
            <person name="Fulton L."/>
            <person name="Fulton B."/>
            <person name="Graves T."/>
            <person name="Wallis J."/>
            <person name="Puente X.S."/>
            <person name="Lopez-Otin C."/>
            <person name="Ordonez G.R."/>
            <person name="Eichler E.E."/>
            <person name="Chen L."/>
            <person name="Cheng Z."/>
            <person name="Deakin J.E."/>
            <person name="Alsop A."/>
            <person name="Thompson K."/>
            <person name="Kirby P."/>
            <person name="Papenfuss A.T."/>
            <person name="Wakefield M.J."/>
            <person name="Olender T."/>
            <person name="Lancet D."/>
            <person name="Huttley G.A."/>
            <person name="Smit A.F."/>
            <person name="Pask A."/>
            <person name="Temple-Smith P."/>
            <person name="Batzer M.A."/>
            <person name="Walker J.A."/>
            <person name="Konkel M.K."/>
            <person name="Harris R.S."/>
            <person name="Whittington C.M."/>
            <person name="Wong E.S."/>
            <person name="Gemmell N.J."/>
            <person name="Buschiazzo E."/>
            <person name="Vargas Jentzsch I.M."/>
            <person name="Merkel A."/>
            <person name="Schmitz J."/>
            <person name="Zemann A."/>
            <person name="Churakov G."/>
            <person name="Kriegs J.O."/>
            <person name="Brosius J."/>
            <person name="Murchison E.P."/>
            <person name="Sachidanandam R."/>
            <person name="Smith C."/>
            <person name="Hannon G.J."/>
            <person name="Tsend-Ayush E."/>
            <person name="McMillan D."/>
            <person name="Attenborough R."/>
            <person name="Rens W."/>
            <person name="Ferguson-Smith M."/>
            <person name="Lefevre C.M."/>
            <person name="Sharp J.A."/>
            <person name="Nicholas K.R."/>
            <person name="Ray D.A."/>
            <person name="Kube M."/>
            <person name="Reinhardt R."/>
            <person name="Pringle T.H."/>
            <person name="Taylor J."/>
            <person name="Jones R.C."/>
            <person name="Nixon B."/>
            <person name="Dacheux J.L."/>
            <person name="Niwa H."/>
            <person name="Sekita Y."/>
            <person name="Huang X."/>
            <person name="Stark A."/>
            <person name="Kheradpour P."/>
            <person name="Kellis M."/>
            <person name="Flicek P."/>
            <person name="Chen Y."/>
            <person name="Webber C."/>
            <person name="Hardison R."/>
            <person name="Nelson J."/>
            <person name="Hallsworth-Pepin K."/>
            <person name="Delehaunty K."/>
            <person name="Markovic C."/>
            <person name="Minx P."/>
            <person name="Feng Y."/>
            <person name="Kremitzki C."/>
            <person name="Mitreva M."/>
            <person name="Glasscock J."/>
            <person name="Wylie T."/>
            <person name="Wohldmann P."/>
            <person name="Thiru P."/>
            <person name="Nhan M.N."/>
            <person name="Pohl C.S."/>
            <person name="Smith S.M."/>
            <person name="Hou S."/>
            <person name="Nefedov M."/>
            <person name="de Jong P.J."/>
            <person name="Renfree M.B."/>
            <person name="Mardis E.R."/>
            <person name="Wilson R.K."/>
        </authorList>
    </citation>
    <scope>NUCLEOTIDE SEQUENCE [LARGE SCALE GENOMIC DNA]</scope>
    <source>
        <strain evidence="34 35">Glennie</strain>
    </source>
</reference>
<dbReference type="GO" id="GO:0005886">
    <property type="term" value="C:plasma membrane"/>
    <property type="evidence" value="ECO:0000318"/>
    <property type="project" value="GO_Central"/>
</dbReference>
<dbReference type="STRING" id="9258.ENSOANP00000009333"/>
<dbReference type="InterPro" id="IPR001452">
    <property type="entry name" value="SH3_domain"/>
</dbReference>
<dbReference type="Pfam" id="PF00017">
    <property type="entry name" value="SH2"/>
    <property type="match status" value="1"/>
</dbReference>
<evidence type="ECO:0000313" key="35">
    <source>
        <dbReference type="Proteomes" id="UP000002279"/>
    </source>
</evidence>
<dbReference type="Gene3D" id="3.30.505.10">
    <property type="entry name" value="SH2 domain"/>
    <property type="match status" value="1"/>
</dbReference>
<dbReference type="Ensembl" id="ENSOANT00000009335.3">
    <property type="protein sequence ID" value="ENSOANP00000009333.2"/>
    <property type="gene ID" value="ENSOANG00000005862.3"/>
</dbReference>
<feature type="compositionally biased region" description="Low complexity" evidence="28">
    <location>
        <begin position="121"/>
        <end position="133"/>
    </location>
</feature>
<dbReference type="InterPro" id="IPR036860">
    <property type="entry name" value="SH2_dom_sf"/>
</dbReference>
<evidence type="ECO:0000256" key="9">
    <source>
        <dbReference type="ARBA" id="ARBA00022723"/>
    </source>
</evidence>
<keyword evidence="13" id="KW-0862">Zinc</keyword>
<evidence type="ECO:0000256" key="19">
    <source>
        <dbReference type="ARBA" id="ARBA00023136"/>
    </source>
</evidence>
<dbReference type="FunFam" id="2.30.30.40:FF:000151">
    <property type="entry name" value="Tyrosine-protein kinase"/>
    <property type="match status" value="1"/>
</dbReference>
<dbReference type="GO" id="GO:0005829">
    <property type="term" value="C:cytosol"/>
    <property type="evidence" value="ECO:0007669"/>
    <property type="project" value="UniProtKB-ARBA"/>
</dbReference>
<dbReference type="PROSITE" id="PS50002">
    <property type="entry name" value="SH3"/>
    <property type="match status" value="1"/>
</dbReference>
<dbReference type="Pfam" id="PF00169">
    <property type="entry name" value="PH"/>
    <property type="match status" value="1"/>
</dbReference>
<dbReference type="FunFam" id="3.30.200.20:FF:000053">
    <property type="entry name" value="Tyrosine-protein kinase"/>
    <property type="match status" value="1"/>
</dbReference>
<feature type="region of interest" description="Disordered" evidence="28">
    <location>
        <begin position="548"/>
        <end position="570"/>
    </location>
</feature>
<dbReference type="FunFam" id="2.30.29.30:FF:000210">
    <property type="entry name" value="Tyrosine-protein kinase"/>
    <property type="match status" value="1"/>
</dbReference>
<dbReference type="PROSITE" id="PS50001">
    <property type="entry name" value="SH2"/>
    <property type="match status" value="1"/>
</dbReference>
<dbReference type="PROSITE" id="PS00107">
    <property type="entry name" value="PROTEIN_KINASE_ATP"/>
    <property type="match status" value="1"/>
</dbReference>
<comment type="similarity">
    <text evidence="27">Belongs to the protein kinase superfamily. Tyr protein kinase family.</text>
</comment>
<dbReference type="Gene3D" id="2.30.29.30">
    <property type="entry name" value="Pleckstrin-homology domain (PH domain)/Phosphotyrosine-binding domain (PTB)"/>
    <property type="match status" value="1"/>
</dbReference>
<feature type="signal peptide" evidence="29">
    <location>
        <begin position="1"/>
        <end position="16"/>
    </location>
</feature>
<dbReference type="InterPro" id="IPR000980">
    <property type="entry name" value="SH2"/>
</dbReference>
<feature type="binding site" evidence="26">
    <location>
        <position position="789"/>
    </location>
    <ligand>
        <name>ATP</name>
        <dbReference type="ChEBI" id="CHEBI:30616"/>
    </ligand>
</feature>
<dbReference type="OMA" id="PNNLDQY"/>
<feature type="region of interest" description="Disordered" evidence="28">
    <location>
        <begin position="73"/>
        <end position="180"/>
    </location>
</feature>
<dbReference type="FunCoup" id="F6WYI4">
    <property type="interactions" value="589"/>
</dbReference>
<evidence type="ECO:0000256" key="12">
    <source>
        <dbReference type="ARBA" id="ARBA00022777"/>
    </source>
</evidence>
<keyword evidence="17" id="KW-0446">Lipid-binding</keyword>
<feature type="domain" description="Protein kinase" evidence="33">
    <location>
        <begin position="761"/>
        <end position="1014"/>
    </location>
</feature>
<feature type="domain" description="PH" evidence="32">
    <location>
        <begin position="395"/>
        <end position="502"/>
    </location>
</feature>
<dbReference type="PROSITE" id="PS51113">
    <property type="entry name" value="ZF_BTK"/>
    <property type="match status" value="1"/>
</dbReference>
<evidence type="ECO:0000256" key="16">
    <source>
        <dbReference type="ARBA" id="ARBA00022999"/>
    </source>
</evidence>
<evidence type="ECO:0000256" key="5">
    <source>
        <dbReference type="ARBA" id="ARBA00022475"/>
    </source>
</evidence>
<dbReference type="PRINTS" id="PR00109">
    <property type="entry name" value="TYRKINASE"/>
</dbReference>
<dbReference type="SMART" id="SM00107">
    <property type="entry name" value="BTK"/>
    <property type="match status" value="1"/>
</dbReference>
<evidence type="ECO:0000256" key="22">
    <source>
        <dbReference type="ARBA" id="ARBA00051245"/>
    </source>
</evidence>
<keyword evidence="7" id="KW-0597">Phosphoprotein</keyword>
<keyword evidence="15" id="KW-0391">Immunity</keyword>
<dbReference type="PRINTS" id="PR00401">
    <property type="entry name" value="SH2DOMAIN"/>
</dbReference>
<dbReference type="eggNOG" id="KOG0197">
    <property type="taxonomic scope" value="Eukaryota"/>
</dbReference>
<keyword evidence="20 27" id="KW-0829">Tyrosine-protein kinase</keyword>
<keyword evidence="35" id="KW-1185">Reference proteome</keyword>
<keyword evidence="5" id="KW-1003">Cell membrane</keyword>
<feature type="chain" id="PRO_5028394467" description="Tyrosine-protein kinase" evidence="29">
    <location>
        <begin position="17"/>
        <end position="1020"/>
    </location>
</feature>
<evidence type="ECO:0000256" key="20">
    <source>
        <dbReference type="ARBA" id="ARBA00023137"/>
    </source>
</evidence>
<dbReference type="EC" id="2.7.10.2" evidence="27"/>
<reference evidence="34" key="2">
    <citation type="submission" date="2025-08" db="UniProtKB">
        <authorList>
            <consortium name="Ensembl"/>
        </authorList>
    </citation>
    <scope>IDENTIFICATION</scope>
    <source>
        <strain evidence="34">Glennie</strain>
    </source>
</reference>
<dbReference type="InterPro" id="IPR050198">
    <property type="entry name" value="Non-receptor_tyrosine_kinases"/>
</dbReference>
<proteinExistence type="inferred from homology"/>
<dbReference type="InterPro" id="IPR001562">
    <property type="entry name" value="Znf_Btk_motif"/>
</dbReference>
<evidence type="ECO:0000313" key="34">
    <source>
        <dbReference type="Ensembl" id="ENSOANP00000009333.2"/>
    </source>
</evidence>
<evidence type="ECO:0000256" key="23">
    <source>
        <dbReference type="PROSITE-ProRule" id="PRU00191"/>
    </source>
</evidence>
<dbReference type="InterPro" id="IPR008266">
    <property type="entry name" value="Tyr_kinase_AS"/>
</dbReference>
<dbReference type="SUPFAM" id="SSF50044">
    <property type="entry name" value="SH3-domain"/>
    <property type="match status" value="1"/>
</dbReference>
<dbReference type="GO" id="GO:0005856">
    <property type="term" value="C:cytoskeleton"/>
    <property type="evidence" value="ECO:0007669"/>
    <property type="project" value="UniProtKB-SubCell"/>
</dbReference>
<dbReference type="InParanoid" id="F6WYI4"/>
<evidence type="ECO:0000259" key="32">
    <source>
        <dbReference type="PROSITE" id="PS50003"/>
    </source>
</evidence>
<feature type="compositionally biased region" description="Pro residues" evidence="28">
    <location>
        <begin position="304"/>
        <end position="320"/>
    </location>
</feature>
<dbReference type="GO" id="GO:0005524">
    <property type="term" value="F:ATP binding"/>
    <property type="evidence" value="ECO:0007669"/>
    <property type="project" value="UniProtKB-UniRule"/>
</dbReference>
<dbReference type="SMART" id="SM00233">
    <property type="entry name" value="PH"/>
    <property type="match status" value="1"/>
</dbReference>
<dbReference type="PROSITE" id="PS00109">
    <property type="entry name" value="PROTEIN_KINASE_TYR"/>
    <property type="match status" value="1"/>
</dbReference>
<dbReference type="SUPFAM" id="SSF50729">
    <property type="entry name" value="PH domain-like"/>
    <property type="match status" value="1"/>
</dbReference>
<dbReference type="PANTHER" id="PTHR24418">
    <property type="entry name" value="TYROSINE-PROTEIN KINASE"/>
    <property type="match status" value="1"/>
</dbReference>
<evidence type="ECO:0000256" key="25">
    <source>
        <dbReference type="PROSITE-ProRule" id="PRU00432"/>
    </source>
</evidence>
<keyword evidence="29" id="KW-0732">Signal</keyword>
<dbReference type="FunFam" id="3.30.505.10:FF:000041">
    <property type="entry name" value="Tyrosine-protein kinase"/>
    <property type="match status" value="1"/>
</dbReference>
<dbReference type="Pfam" id="PF00018">
    <property type="entry name" value="SH3_1"/>
    <property type="match status" value="1"/>
</dbReference>
<dbReference type="HOGENOM" id="CLU_000288_7_2_1"/>
<dbReference type="PROSITE" id="PS50003">
    <property type="entry name" value="PH_DOMAIN"/>
    <property type="match status" value="1"/>
</dbReference>
<dbReference type="PROSITE" id="PS50011">
    <property type="entry name" value="PROTEIN_KINASE_DOM"/>
    <property type="match status" value="1"/>
</dbReference>
<dbReference type="SUPFAM" id="SSF56112">
    <property type="entry name" value="Protein kinase-like (PK-like)"/>
    <property type="match status" value="1"/>
</dbReference>
<feature type="domain" description="SH3" evidence="31">
    <location>
        <begin position="570"/>
        <end position="630"/>
    </location>
</feature>
<dbReference type="GO" id="GO:0008289">
    <property type="term" value="F:lipid binding"/>
    <property type="evidence" value="ECO:0007669"/>
    <property type="project" value="UniProtKB-KW"/>
</dbReference>
<keyword evidence="10 26" id="KW-0547">Nucleotide-binding</keyword>
<dbReference type="PRINTS" id="PR00402">
    <property type="entry name" value="TECBTKDOMAIN"/>
</dbReference>
<evidence type="ECO:0000256" key="24">
    <source>
        <dbReference type="PROSITE-ProRule" id="PRU00192"/>
    </source>
</evidence>
<comment type="cofactor">
    <cofactor evidence="1">
        <name>Zn(2+)</name>
        <dbReference type="ChEBI" id="CHEBI:29105"/>
    </cofactor>
</comment>
<dbReference type="CDD" id="cd01238">
    <property type="entry name" value="PH_Btk"/>
    <property type="match status" value="1"/>
</dbReference>
<dbReference type="Gene3D" id="1.10.510.10">
    <property type="entry name" value="Transferase(Phosphotransferase) domain 1"/>
    <property type="match status" value="1"/>
</dbReference>
<dbReference type="CDD" id="cd11905">
    <property type="entry name" value="SH3_Tec"/>
    <property type="match status" value="1"/>
</dbReference>
<keyword evidence="9" id="KW-0479">Metal-binding</keyword>
<comment type="subcellular location">
    <subcellularLocation>
        <location evidence="2">Cell membrane</location>
        <topology evidence="2">Peripheral membrane protein</topology>
    </subcellularLocation>
    <subcellularLocation>
        <location evidence="3">Cytoplasm</location>
        <location evidence="3">Cytoskeleton</location>
    </subcellularLocation>
</comment>
<keyword evidence="18" id="KW-1064">Adaptive immunity</keyword>
<comment type="catalytic activity">
    <reaction evidence="22 27">
        <text>L-tyrosyl-[protein] + ATP = O-phospho-L-tyrosyl-[protein] + ADP + H(+)</text>
        <dbReference type="Rhea" id="RHEA:10596"/>
        <dbReference type="Rhea" id="RHEA-COMP:10136"/>
        <dbReference type="Rhea" id="RHEA-COMP:20101"/>
        <dbReference type="ChEBI" id="CHEBI:15378"/>
        <dbReference type="ChEBI" id="CHEBI:30616"/>
        <dbReference type="ChEBI" id="CHEBI:46858"/>
        <dbReference type="ChEBI" id="CHEBI:61978"/>
        <dbReference type="ChEBI" id="CHEBI:456216"/>
        <dbReference type="EC" id="2.7.10.2"/>
    </reaction>
</comment>
<dbReference type="InterPro" id="IPR020635">
    <property type="entry name" value="Tyr_kinase_cat_dom"/>
</dbReference>
<feature type="compositionally biased region" description="Basic and acidic residues" evidence="28">
    <location>
        <begin position="279"/>
        <end position="291"/>
    </location>
</feature>
<evidence type="ECO:0000256" key="28">
    <source>
        <dbReference type="SAM" id="MobiDB-lite"/>
    </source>
</evidence>
<dbReference type="GO" id="GO:0008270">
    <property type="term" value="F:zinc ion binding"/>
    <property type="evidence" value="ECO:0007669"/>
    <property type="project" value="UniProtKB-KW"/>
</dbReference>
<reference evidence="34" key="3">
    <citation type="submission" date="2025-09" db="UniProtKB">
        <authorList>
            <consortium name="Ensembl"/>
        </authorList>
    </citation>
    <scope>IDENTIFICATION</scope>
    <source>
        <strain evidence="34">Glennie</strain>
    </source>
</reference>
<keyword evidence="21" id="KW-0206">Cytoskeleton</keyword>
<keyword evidence="12 27" id="KW-0418">Kinase</keyword>
<evidence type="ECO:0000256" key="29">
    <source>
        <dbReference type="SAM" id="SignalP"/>
    </source>
</evidence>
<evidence type="ECO:0000256" key="7">
    <source>
        <dbReference type="ARBA" id="ARBA00022553"/>
    </source>
</evidence>
<dbReference type="InterPro" id="IPR001849">
    <property type="entry name" value="PH_domain"/>
</dbReference>
<dbReference type="SMART" id="SM00252">
    <property type="entry name" value="SH2"/>
    <property type="match status" value="1"/>
</dbReference>
<evidence type="ECO:0000256" key="21">
    <source>
        <dbReference type="ARBA" id="ARBA00023212"/>
    </source>
</evidence>
<feature type="region of interest" description="Disordered" evidence="28">
    <location>
        <begin position="262"/>
        <end position="324"/>
    </location>
</feature>
<evidence type="ECO:0000256" key="3">
    <source>
        <dbReference type="ARBA" id="ARBA00004245"/>
    </source>
</evidence>
<dbReference type="CDD" id="cd10396">
    <property type="entry name" value="SH2_Tec_Itk"/>
    <property type="match status" value="1"/>
</dbReference>
<dbReference type="Bgee" id="ENSOANG00000005862">
    <property type="expression patterns" value="Expressed in adult mammalian kidney and 6 other cell types or tissues"/>
</dbReference>
<evidence type="ECO:0000256" key="2">
    <source>
        <dbReference type="ARBA" id="ARBA00004202"/>
    </source>
</evidence>
<dbReference type="GO" id="GO:0004715">
    <property type="term" value="F:non-membrane spanning protein tyrosine kinase activity"/>
    <property type="evidence" value="ECO:0000318"/>
    <property type="project" value="GO_Central"/>
</dbReference>
<dbReference type="CDD" id="cd05114">
    <property type="entry name" value="PTKc_Tec_Rlk"/>
    <property type="match status" value="1"/>
</dbReference>
<sequence length="1020" mass="114230">MMIILLGVFIKHLLCSKPCTKRWARYEIIRLGHRPCPTRGSQWEWEGKRVFNPQFAEEENKAQRSRDLLEATRQTELDESPKIPSAESAYPPGRGSVRRGATAVSSGRPSPGIRRYPACFGSRSRAGGAAGSRVGPMGNPARSRAAHGPRPSVFPRGAPLWAGRSGRAAQTPSVYPSVRPSIRPTVRPSVHPSVHPAVHPSIYPSVRLSVRPSIYPSVHPSVRLSVRLSVHLSVRPSIHPSVCPSVHPAVHPSVCPSVCPSVRPSEQNSPGRGGAGGEGRGEGWRGEERRGGPGRAGPARSFLPPGPRPPALGPRPPPPAAAESRAVCGSGVCRRGAPLWVLLSGCSSLGAPLWVLPAGCSPHRSPLSGWRGPATAIWTVDGQRRGEQEAEMNGNVILEEILIKRSQQKKKTSPLNYKERLFVLTASLLTYYEGRAEKKHRKGFIDISKIRCVETVKSDDGATPCQNQFAFQVVHEANTLYVFAPSAQSRDRWVKNLKEEIKHNSNIMVKYHPKFWAEGVYQCCRQTEKLAPGCEKYNLFESSIKKTLPPAPQKLQRRPPPPLPPEDEGGGEEVVVAMFDFQATEAHDLRLERGQEYTVLEKSDVHWWRARDKFGSEGYIPSNYVTGKKPNNLDQYQWYCRNMNRSKAEQLLKKEDKEGGFIVRDSSQPGLYTVSLYTKFGGEGLSGLRHYHIKETAATPKKYYLAEKHAFPSIPEVIEYHKHNAAGLVTRLRYPVSIKGRHAPTTAGFSYEKWEINPSELTFMKELGSGLFGVVRLGKWRAQYKVAIKAIREGAMCEEDFIEEAKVMMKLTHPKLVQLYGVCTQQKPIYIVTEFMEHGCLLNYLRQRHGRSSRDTLLSMCQDVCQGMDYLERSSFIHRDLAARNCLVNDSGVVKVSDFGMARYVLDDQYTSSSGAKFPVKWCPPEVFNYSRFSSKSDVWSFGVLMWEIFTEGRMPFEKNTNYEVVNMVSHGHRLARPPLASSVVYHIMLRCWHEKPEGRPSFEDLLHTIDQLVECDETF</sequence>
<dbReference type="GO" id="GO:0002250">
    <property type="term" value="P:adaptive immune response"/>
    <property type="evidence" value="ECO:0000318"/>
    <property type="project" value="GO_Central"/>
</dbReference>
<evidence type="ECO:0000256" key="18">
    <source>
        <dbReference type="ARBA" id="ARBA00023130"/>
    </source>
</evidence>
<evidence type="ECO:0000256" key="11">
    <source>
        <dbReference type="ARBA" id="ARBA00022771"/>
    </source>
</evidence>
<evidence type="ECO:0000256" key="10">
    <source>
        <dbReference type="ARBA" id="ARBA00022741"/>
    </source>
</evidence>
<dbReference type="FunFam" id="1.10.510.10:FF:000052">
    <property type="entry name" value="Tyrosine-protein kinase"/>
    <property type="match status" value="1"/>
</dbReference>
<dbReference type="InterPro" id="IPR001245">
    <property type="entry name" value="Ser-Thr/Tyr_kinase_cat_dom"/>
</dbReference>
<dbReference type="SUPFAM" id="SSF55550">
    <property type="entry name" value="SH2 domain"/>
    <property type="match status" value="1"/>
</dbReference>
<keyword evidence="8 27" id="KW-0808">Transferase</keyword>
<dbReference type="InterPro" id="IPR011009">
    <property type="entry name" value="Kinase-like_dom_sf"/>
</dbReference>
<dbReference type="InterPro" id="IPR036028">
    <property type="entry name" value="SH3-like_dom_sf"/>
</dbReference>
<evidence type="ECO:0000256" key="17">
    <source>
        <dbReference type="ARBA" id="ARBA00023121"/>
    </source>
</evidence>
<keyword evidence="6" id="KW-0963">Cytoplasm</keyword>
<evidence type="ECO:0000256" key="15">
    <source>
        <dbReference type="ARBA" id="ARBA00022859"/>
    </source>
</evidence>
<evidence type="ECO:0000259" key="33">
    <source>
        <dbReference type="PROSITE" id="PS50011"/>
    </source>
</evidence>
<dbReference type="SMART" id="SM00219">
    <property type="entry name" value="TyrKc"/>
    <property type="match status" value="1"/>
</dbReference>
<dbReference type="SMART" id="SM00326">
    <property type="entry name" value="SH3"/>
    <property type="match status" value="1"/>
</dbReference>
<evidence type="ECO:0000256" key="14">
    <source>
        <dbReference type="ARBA" id="ARBA00022840"/>
    </source>
</evidence>
<evidence type="ECO:0000256" key="1">
    <source>
        <dbReference type="ARBA" id="ARBA00001947"/>
    </source>
</evidence>
<evidence type="ECO:0000259" key="30">
    <source>
        <dbReference type="PROSITE" id="PS50001"/>
    </source>
</evidence>
<dbReference type="Proteomes" id="UP000002279">
    <property type="component" value="Chromosome 12"/>
</dbReference>
<accession>F6WYI4</accession>
<evidence type="ECO:0000256" key="26">
    <source>
        <dbReference type="PROSITE-ProRule" id="PRU10141"/>
    </source>
</evidence>
<evidence type="ECO:0000256" key="8">
    <source>
        <dbReference type="ARBA" id="ARBA00022679"/>
    </source>
</evidence>
<dbReference type="InterPro" id="IPR035572">
    <property type="entry name" value="Tec_SH3"/>
</dbReference>
<keyword evidence="14 26" id="KW-0067">ATP-binding</keyword>
<name>F6WYI4_ORNAN</name>
<dbReference type="GO" id="GO:0035556">
    <property type="term" value="P:intracellular signal transduction"/>
    <property type="evidence" value="ECO:0007669"/>
    <property type="project" value="InterPro"/>
</dbReference>
<dbReference type="InterPro" id="IPR017441">
    <property type="entry name" value="Protein_kinase_ATP_BS"/>
</dbReference>